<evidence type="ECO:0000256" key="1">
    <source>
        <dbReference type="SAM" id="MobiDB-lite"/>
    </source>
</evidence>
<protein>
    <submittedName>
        <fullName evidence="2">Uncharacterized protein</fullName>
    </submittedName>
</protein>
<evidence type="ECO:0000313" key="3">
    <source>
        <dbReference type="Proteomes" id="UP000318416"/>
    </source>
</evidence>
<dbReference type="AlphaFoldDB" id="A0A561EJJ6"/>
<gene>
    <name evidence="2" type="ORF">FB465_0716</name>
</gene>
<reference evidence="2 3" key="1">
    <citation type="submission" date="2019-06" db="EMBL/GenBank/DDBJ databases">
        <title>Sequencing the genomes of 1000 actinobacteria strains.</title>
        <authorList>
            <person name="Klenk H.-P."/>
        </authorList>
    </citation>
    <scope>NUCLEOTIDE SEQUENCE [LARGE SCALE GENOMIC DNA]</scope>
    <source>
        <strain evidence="2 3">DSM 41649</strain>
    </source>
</reference>
<proteinExistence type="predicted"/>
<accession>A0A561EJJ6</accession>
<sequence>MTGIVRIELDVVEASAKQIQGLLDDLEAPAARLEAAVRQIRPSVYGTDALGRALSGSSSSVGGLADHQQQVLQGIRQFLQNSAKLADNLQTVCRNHRATDEQQATALQAITGVSATPGTGTGTGTVQAVPASMTTARTAPVVNVPASSPPAPDPAEPLYQAPAAPTLEYNHPRPDPQSHAGPGGGRQLI</sequence>
<dbReference type="Gene3D" id="3.30.70.890">
    <property type="entry name" value="GHMP kinase, C-terminal domain"/>
    <property type="match status" value="1"/>
</dbReference>
<organism evidence="2 3">
    <name type="scientific">Kitasatospora atroaurantiaca</name>
    <dbReference type="NCBI Taxonomy" id="285545"/>
    <lineage>
        <taxon>Bacteria</taxon>
        <taxon>Bacillati</taxon>
        <taxon>Actinomycetota</taxon>
        <taxon>Actinomycetes</taxon>
        <taxon>Kitasatosporales</taxon>
        <taxon>Streptomycetaceae</taxon>
        <taxon>Kitasatospora</taxon>
    </lineage>
</organism>
<evidence type="ECO:0000313" key="2">
    <source>
        <dbReference type="EMBL" id="TWE15779.1"/>
    </source>
</evidence>
<feature type="region of interest" description="Disordered" evidence="1">
    <location>
        <begin position="142"/>
        <end position="189"/>
    </location>
</feature>
<dbReference type="Proteomes" id="UP000318416">
    <property type="component" value="Unassembled WGS sequence"/>
</dbReference>
<name>A0A561EJJ6_9ACTN</name>
<dbReference type="InterPro" id="IPR036554">
    <property type="entry name" value="GHMP_kinase_C_sf"/>
</dbReference>
<dbReference type="RefSeq" id="WP_145787491.1">
    <property type="nucleotide sequence ID" value="NZ_BAAABR010000004.1"/>
</dbReference>
<dbReference type="OrthoDB" id="3873503at2"/>
<comment type="caution">
    <text evidence="2">The sequence shown here is derived from an EMBL/GenBank/DDBJ whole genome shotgun (WGS) entry which is preliminary data.</text>
</comment>
<dbReference type="EMBL" id="VIVR01000001">
    <property type="protein sequence ID" value="TWE15779.1"/>
    <property type="molecule type" value="Genomic_DNA"/>
</dbReference>
<keyword evidence="3" id="KW-1185">Reference proteome</keyword>